<dbReference type="GO" id="GO:0051999">
    <property type="term" value="P:mannosyl-inositol phosphorylceramide biosynthetic process"/>
    <property type="evidence" value="ECO:0007669"/>
    <property type="project" value="TreeGrafter"/>
</dbReference>
<protein>
    <submittedName>
        <fullName evidence="2">Glycosyl transferase</fullName>
    </submittedName>
</protein>
<dbReference type="OrthoDB" id="277808at2"/>
<gene>
    <name evidence="2" type="ORF">CPA45_06930</name>
</gene>
<evidence type="ECO:0000313" key="2">
    <source>
        <dbReference type="EMBL" id="PCF96445.1"/>
    </source>
</evidence>
<proteinExistence type="predicted"/>
<dbReference type="Proteomes" id="UP000218677">
    <property type="component" value="Unassembled WGS sequence"/>
</dbReference>
<dbReference type="GO" id="GO:0016020">
    <property type="term" value="C:membrane"/>
    <property type="evidence" value="ECO:0007669"/>
    <property type="project" value="GOC"/>
</dbReference>
<dbReference type="InterPro" id="IPR029044">
    <property type="entry name" value="Nucleotide-diphossugar_trans"/>
</dbReference>
<reference evidence="3" key="1">
    <citation type="submission" date="2017-09" db="EMBL/GenBank/DDBJ databases">
        <authorList>
            <person name="Cho G.-S."/>
            <person name="Oguntoyinbo F.A."/>
            <person name="Cnockaert M."/>
            <person name="Kabisch J."/>
            <person name="Neve H."/>
            <person name="Bockelmann W."/>
            <person name="Wenning M."/>
            <person name="Franz C.M."/>
            <person name="Vandamme P."/>
        </authorList>
    </citation>
    <scope>NUCLEOTIDE SEQUENCE [LARGE SCALE GENOMIC DNA]</scope>
    <source>
        <strain evidence="3">MBT G8648</strain>
    </source>
</reference>
<dbReference type="PANTHER" id="PTHR32385:SF15">
    <property type="entry name" value="INOSITOL PHOSPHOCERAMIDE MANNOSYLTRANSFERASE 1"/>
    <property type="match status" value="1"/>
</dbReference>
<name>A0A2A4HQC2_9GAMM</name>
<sequence>MANITKLINYLVIWVFPKKRFKLPPYAAPLLKTKKSSKVPRVIWQTNFTDKVTFPVYLNYLFNRLMSPSYEYRFMITEARSEFIKNEFPDVFPYYDRLKIGAAQADLWRLLILYKFGGVYLDIDAHQVWPLASIVGQDREELYVMTRRGEISNYFIASKPNNENIKLLIDKVVENISLNSSDNIFHLTGPGVFNECLDKELIPTVLYRYAVNQGSFTNEYFQYIDKPQGKWNKEQEKTSILK</sequence>
<dbReference type="EMBL" id="NWUX01000004">
    <property type="protein sequence ID" value="PCF96445.1"/>
    <property type="molecule type" value="Genomic_DNA"/>
</dbReference>
<evidence type="ECO:0000256" key="1">
    <source>
        <dbReference type="ARBA" id="ARBA00022679"/>
    </source>
</evidence>
<dbReference type="PANTHER" id="PTHR32385">
    <property type="entry name" value="MANNOSYL PHOSPHORYLINOSITOL CERAMIDE SYNTHASE"/>
    <property type="match status" value="1"/>
</dbReference>
<dbReference type="Gene3D" id="3.90.550.20">
    <property type="match status" value="1"/>
</dbReference>
<dbReference type="InterPro" id="IPR007577">
    <property type="entry name" value="GlycoTrfase_DXD_sugar-bd_CS"/>
</dbReference>
<evidence type="ECO:0000313" key="3">
    <source>
        <dbReference type="Proteomes" id="UP000218677"/>
    </source>
</evidence>
<dbReference type="InterPro" id="IPR051706">
    <property type="entry name" value="Glycosyltransferase_domain"/>
</dbReference>
<organism evidence="2 3">
    <name type="scientific">Vreelandella nigrificans</name>
    <dbReference type="NCBI Taxonomy" id="2042704"/>
    <lineage>
        <taxon>Bacteria</taxon>
        <taxon>Pseudomonadati</taxon>
        <taxon>Pseudomonadota</taxon>
        <taxon>Gammaproteobacteria</taxon>
        <taxon>Oceanospirillales</taxon>
        <taxon>Halomonadaceae</taxon>
        <taxon>Vreelandella</taxon>
    </lineage>
</organism>
<dbReference type="Pfam" id="PF04488">
    <property type="entry name" value="Gly_transf_sug"/>
    <property type="match status" value="1"/>
</dbReference>
<accession>A0A2A4HQC2</accession>
<dbReference type="SUPFAM" id="SSF53448">
    <property type="entry name" value="Nucleotide-diphospho-sugar transferases"/>
    <property type="match status" value="1"/>
</dbReference>
<dbReference type="AlphaFoldDB" id="A0A2A4HQC2"/>
<keyword evidence="3" id="KW-1185">Reference proteome</keyword>
<comment type="caution">
    <text evidence="2">The sequence shown here is derived from an EMBL/GenBank/DDBJ whole genome shotgun (WGS) entry which is preliminary data.</text>
</comment>
<dbReference type="GO" id="GO:0000030">
    <property type="term" value="F:mannosyltransferase activity"/>
    <property type="evidence" value="ECO:0007669"/>
    <property type="project" value="TreeGrafter"/>
</dbReference>
<keyword evidence="1 2" id="KW-0808">Transferase</keyword>